<dbReference type="Proteomes" id="UP001378956">
    <property type="component" value="Unassembled WGS sequence"/>
</dbReference>
<name>A0ABU8NJL4_9SPHI</name>
<comment type="caution">
    <text evidence="1">The sequence shown here is derived from an EMBL/GenBank/DDBJ whole genome shotgun (WGS) entry which is preliminary data.</text>
</comment>
<organism evidence="1 2">
    <name type="scientific">Pedobacter panaciterrae</name>
    <dbReference type="NCBI Taxonomy" id="363849"/>
    <lineage>
        <taxon>Bacteria</taxon>
        <taxon>Pseudomonadati</taxon>
        <taxon>Bacteroidota</taxon>
        <taxon>Sphingobacteriia</taxon>
        <taxon>Sphingobacteriales</taxon>
        <taxon>Sphingobacteriaceae</taxon>
        <taxon>Pedobacter</taxon>
    </lineage>
</organism>
<keyword evidence="2" id="KW-1185">Reference proteome</keyword>
<dbReference type="EMBL" id="JBBEUB010000002">
    <property type="protein sequence ID" value="MEJ2902391.1"/>
    <property type="molecule type" value="Genomic_DNA"/>
</dbReference>
<protein>
    <recommendedName>
        <fullName evidence="3">DUF4136 domain-containing protein</fullName>
    </recommendedName>
</protein>
<reference evidence="1 2" key="1">
    <citation type="submission" date="2024-03" db="EMBL/GenBank/DDBJ databases">
        <title>Sequence of Lycoming College Course Isolates.</title>
        <authorList>
            <person name="Plotts O."/>
            <person name="Newman J."/>
        </authorList>
    </citation>
    <scope>NUCLEOTIDE SEQUENCE [LARGE SCALE GENOMIC DNA]</scope>
    <source>
        <strain evidence="1 2">CJB-3</strain>
    </source>
</reference>
<evidence type="ECO:0000313" key="2">
    <source>
        <dbReference type="Proteomes" id="UP001378956"/>
    </source>
</evidence>
<dbReference type="RefSeq" id="WP_172662763.1">
    <property type="nucleotide sequence ID" value="NZ_CBFGNQ010000002.1"/>
</dbReference>
<accession>A0ABU8NJL4</accession>
<evidence type="ECO:0008006" key="3">
    <source>
        <dbReference type="Google" id="ProtNLM"/>
    </source>
</evidence>
<gene>
    <name evidence="1" type="ORF">WAE58_08135</name>
</gene>
<proteinExistence type="predicted"/>
<evidence type="ECO:0000313" key="1">
    <source>
        <dbReference type="EMBL" id="MEJ2902391.1"/>
    </source>
</evidence>
<sequence>MKKLLLPSAIGMVLLFAILLNACNSTKIISSWADPQGTIEKSNKVLVIGLMGAKDRSLKENVENVTVQNLKAHGINAGSALAEYGPKAFEGLSESQALKKIKNKGYDGTFTIALLDKTKEKNYNPGSVSIWPRTYRFWGYYHTMYARVYEPGYYTVTNKFILEANFYSLNTDKLIYSVQTKSSDPSSPQALATDFNKRLFDDMISKGVIKQ</sequence>